<sequence>MNTLQLLLEQYKKGWSLEREFYTSQEVFEQEMTYIWKQHWLFAGFSCEIPESGDYLTYMVLDQSVIIIRDDDGQIYAHHNSCRHRGSAICLEERGHEDKLKCPYHSWVYDKNGSLRSARLMPDDLDKSQLGLHPVHVAMIEGAIFISLADKPPDFSQEIAALSPYLRPYQLDNAKVAYRDRYELEANWKLIGENFRECYHCGPVHIEYCSVVVGANLVEDREAVVAESKVLWQQQGLAVDTIENTGDASHYATRYPLRPGMESYTLDGKPAALPMGQYKQYDNGVVGLINYPNFWMDGVSDYIWCMRITPIDALRAVVDLTWLVDGKAVEGVDYDIERLTEFWKITGEQDWHLCENNQKGIRSVRYEPGPMAPSEEDVVNFHTWYLNRMRKGVMKNQ</sequence>
<dbReference type="InterPro" id="IPR036922">
    <property type="entry name" value="Rieske_2Fe-2S_sf"/>
</dbReference>
<protein>
    <submittedName>
        <fullName evidence="8">Aromatic ring-hydroxylating dioxygenase subunit alpha</fullName>
    </submittedName>
</protein>
<keyword evidence="3" id="KW-0479">Metal-binding</keyword>
<dbReference type="PRINTS" id="PR00090">
    <property type="entry name" value="RNGDIOXGNASE"/>
</dbReference>
<dbReference type="InterPro" id="IPR017941">
    <property type="entry name" value="Rieske_2Fe-2S"/>
</dbReference>
<dbReference type="SUPFAM" id="SSF50022">
    <property type="entry name" value="ISP domain"/>
    <property type="match status" value="1"/>
</dbReference>
<dbReference type="Gene3D" id="2.102.10.10">
    <property type="entry name" value="Rieske [2Fe-2S] iron-sulphur domain"/>
    <property type="match status" value="1"/>
</dbReference>
<dbReference type="PANTHER" id="PTHR43756:SF5">
    <property type="entry name" value="CHOLINE MONOOXYGENASE, CHLOROPLASTIC"/>
    <property type="match status" value="1"/>
</dbReference>
<organism evidence="8 9">
    <name type="scientific">Chitinophaga defluvii</name>
    <dbReference type="NCBI Taxonomy" id="3163343"/>
    <lineage>
        <taxon>Bacteria</taxon>
        <taxon>Pseudomonadati</taxon>
        <taxon>Bacteroidota</taxon>
        <taxon>Chitinophagia</taxon>
        <taxon>Chitinophagales</taxon>
        <taxon>Chitinophagaceae</taxon>
        <taxon>Chitinophaga</taxon>
    </lineage>
</organism>
<feature type="domain" description="Rieske" evidence="7">
    <location>
        <begin position="40"/>
        <end position="146"/>
    </location>
</feature>
<dbReference type="Pfam" id="PF00355">
    <property type="entry name" value="Rieske"/>
    <property type="match status" value="1"/>
</dbReference>
<dbReference type="Gene3D" id="3.90.380.10">
    <property type="entry name" value="Naphthalene 1,2-dioxygenase Alpha Subunit, Chain A, domain 1"/>
    <property type="match status" value="1"/>
</dbReference>
<evidence type="ECO:0000256" key="4">
    <source>
        <dbReference type="ARBA" id="ARBA00023002"/>
    </source>
</evidence>
<evidence type="ECO:0000256" key="5">
    <source>
        <dbReference type="ARBA" id="ARBA00023004"/>
    </source>
</evidence>
<keyword evidence="5" id="KW-0408">Iron</keyword>
<evidence type="ECO:0000256" key="2">
    <source>
        <dbReference type="ARBA" id="ARBA00022714"/>
    </source>
</evidence>
<keyword evidence="2" id="KW-0001">2Fe-2S</keyword>
<evidence type="ECO:0000313" key="8">
    <source>
        <dbReference type="EMBL" id="MET6996423.1"/>
    </source>
</evidence>
<evidence type="ECO:0000313" key="9">
    <source>
        <dbReference type="Proteomes" id="UP001549749"/>
    </source>
</evidence>
<dbReference type="GO" id="GO:0051213">
    <property type="term" value="F:dioxygenase activity"/>
    <property type="evidence" value="ECO:0007669"/>
    <property type="project" value="UniProtKB-KW"/>
</dbReference>
<dbReference type="PROSITE" id="PS51296">
    <property type="entry name" value="RIESKE"/>
    <property type="match status" value="1"/>
</dbReference>
<reference evidence="8 9" key="1">
    <citation type="submission" date="2024-06" db="EMBL/GenBank/DDBJ databases">
        <title>Chitinophaga defluvii sp. nov., isolated from municipal sewage.</title>
        <authorList>
            <person name="Zhang L."/>
        </authorList>
    </citation>
    <scope>NUCLEOTIDE SEQUENCE [LARGE SCALE GENOMIC DNA]</scope>
    <source>
        <strain evidence="8 9">H8</strain>
    </source>
</reference>
<dbReference type="CDD" id="cd03469">
    <property type="entry name" value="Rieske_RO_Alpha_N"/>
    <property type="match status" value="1"/>
</dbReference>
<dbReference type="Pfam" id="PF00848">
    <property type="entry name" value="Ring_hydroxyl_A"/>
    <property type="match status" value="1"/>
</dbReference>
<comment type="caution">
    <text evidence="8">The sequence shown here is derived from an EMBL/GenBank/DDBJ whole genome shotgun (WGS) entry which is preliminary data.</text>
</comment>
<dbReference type="RefSeq" id="WP_354659065.1">
    <property type="nucleotide sequence ID" value="NZ_JBEXAC010000001.1"/>
</dbReference>
<proteinExistence type="predicted"/>
<dbReference type="Proteomes" id="UP001549749">
    <property type="component" value="Unassembled WGS sequence"/>
</dbReference>
<evidence type="ECO:0000256" key="1">
    <source>
        <dbReference type="ARBA" id="ARBA00001962"/>
    </source>
</evidence>
<keyword evidence="8" id="KW-0223">Dioxygenase</keyword>
<evidence type="ECO:0000256" key="6">
    <source>
        <dbReference type="ARBA" id="ARBA00023014"/>
    </source>
</evidence>
<dbReference type="SUPFAM" id="SSF55961">
    <property type="entry name" value="Bet v1-like"/>
    <property type="match status" value="1"/>
</dbReference>
<keyword evidence="9" id="KW-1185">Reference proteome</keyword>
<dbReference type="InterPro" id="IPR001663">
    <property type="entry name" value="Rng_hydr_dOase-A"/>
</dbReference>
<keyword evidence="6" id="KW-0411">Iron-sulfur</keyword>
<dbReference type="CDD" id="cd08884">
    <property type="entry name" value="RHO_alpha_C_GbcA-like"/>
    <property type="match status" value="1"/>
</dbReference>
<evidence type="ECO:0000259" key="7">
    <source>
        <dbReference type="PROSITE" id="PS51296"/>
    </source>
</evidence>
<keyword evidence="4" id="KW-0560">Oxidoreductase</keyword>
<accession>A0ABV2T059</accession>
<dbReference type="EMBL" id="JBEXAC010000001">
    <property type="protein sequence ID" value="MET6996423.1"/>
    <property type="molecule type" value="Genomic_DNA"/>
</dbReference>
<comment type="cofactor">
    <cofactor evidence="1">
        <name>Fe cation</name>
        <dbReference type="ChEBI" id="CHEBI:24875"/>
    </cofactor>
</comment>
<dbReference type="InterPro" id="IPR015879">
    <property type="entry name" value="Ring_hydroxy_dOase_asu_C_dom"/>
</dbReference>
<gene>
    <name evidence="8" type="ORF">ABR189_03560</name>
</gene>
<dbReference type="PANTHER" id="PTHR43756">
    <property type="entry name" value="CHOLINE MONOOXYGENASE, CHLOROPLASTIC"/>
    <property type="match status" value="1"/>
</dbReference>
<name>A0ABV2T059_9BACT</name>
<evidence type="ECO:0000256" key="3">
    <source>
        <dbReference type="ARBA" id="ARBA00022723"/>
    </source>
</evidence>